<dbReference type="GO" id="GO:0005886">
    <property type="term" value="C:plasma membrane"/>
    <property type="evidence" value="ECO:0007669"/>
    <property type="project" value="UniProtKB-SubCell"/>
</dbReference>
<evidence type="ECO:0000256" key="6">
    <source>
        <dbReference type="ARBA" id="ARBA00023136"/>
    </source>
</evidence>
<dbReference type="EC" id="7.1.1.-" evidence="7"/>
<dbReference type="InterPro" id="IPR038430">
    <property type="entry name" value="NDAH_ubi_oxred_su3_sf"/>
</dbReference>
<protein>
    <recommendedName>
        <fullName evidence="7">NADH-quinone oxidoreductase subunit</fullName>
        <ecNumber evidence="7">7.1.1.-</ecNumber>
    </recommendedName>
</protein>
<keyword evidence="3" id="KW-0813">Transport</keyword>
<dbReference type="GO" id="GO:0008137">
    <property type="term" value="F:NADH dehydrogenase (ubiquinone) activity"/>
    <property type="evidence" value="ECO:0007669"/>
    <property type="project" value="InterPro"/>
</dbReference>
<dbReference type="EMBL" id="CP019434">
    <property type="protein sequence ID" value="APZ44283.1"/>
    <property type="molecule type" value="Genomic_DNA"/>
</dbReference>
<dbReference type="GO" id="GO:0030964">
    <property type="term" value="C:NADH dehydrogenase complex"/>
    <property type="evidence" value="ECO:0007669"/>
    <property type="project" value="TreeGrafter"/>
</dbReference>
<comment type="function">
    <text evidence="7">NDH-1 shuttles electrons from NADH, via FMN and iron-sulfur (Fe-S) centers, to quinones in the respiratory chain.</text>
</comment>
<dbReference type="Pfam" id="PF00507">
    <property type="entry name" value="Oxidored_q4"/>
    <property type="match status" value="1"/>
</dbReference>
<keyword evidence="7" id="KW-0520">NAD</keyword>
<feature type="transmembrane region" description="Helical" evidence="8">
    <location>
        <begin position="95"/>
        <end position="112"/>
    </location>
</feature>
<organism evidence="9 10">
    <name type="scientific">Acidihalobacter ferrooxydans</name>
    <dbReference type="NCBI Taxonomy" id="1765967"/>
    <lineage>
        <taxon>Bacteria</taxon>
        <taxon>Pseudomonadati</taxon>
        <taxon>Pseudomonadota</taxon>
        <taxon>Gammaproteobacteria</taxon>
        <taxon>Chromatiales</taxon>
        <taxon>Ectothiorhodospiraceae</taxon>
        <taxon>Acidihalobacter</taxon>
    </lineage>
</organism>
<keyword evidence="4 7" id="KW-0812">Transmembrane</keyword>
<dbReference type="OrthoDB" id="9791970at2"/>
<dbReference type="AlphaFoldDB" id="A0A1P8UKC7"/>
<evidence type="ECO:0000256" key="2">
    <source>
        <dbReference type="ARBA" id="ARBA00008472"/>
    </source>
</evidence>
<feature type="transmembrane region" description="Helical" evidence="8">
    <location>
        <begin position="62"/>
        <end position="83"/>
    </location>
</feature>
<gene>
    <name evidence="9" type="ORF">BW247_15275</name>
</gene>
<name>A0A1P8UKC7_9GAMM</name>
<keyword evidence="6 8" id="KW-0472">Membrane</keyword>
<keyword evidence="5 8" id="KW-1133">Transmembrane helix</keyword>
<accession>A0A1P8UKC7</accession>
<dbReference type="Proteomes" id="UP000243807">
    <property type="component" value="Chromosome"/>
</dbReference>
<proteinExistence type="inferred from homology"/>
<evidence type="ECO:0000313" key="9">
    <source>
        <dbReference type="EMBL" id="APZ44283.1"/>
    </source>
</evidence>
<evidence type="ECO:0000313" key="10">
    <source>
        <dbReference type="Proteomes" id="UP000243807"/>
    </source>
</evidence>
<evidence type="ECO:0000256" key="4">
    <source>
        <dbReference type="ARBA" id="ARBA00022692"/>
    </source>
</evidence>
<reference evidence="9 10" key="1">
    <citation type="submission" date="2017-01" db="EMBL/GenBank/DDBJ databases">
        <title>Draft sequence of Acidihalobacter ferrooxidans strain DSM 14175 (strain V8).</title>
        <authorList>
            <person name="Khaleque H.N."/>
            <person name="Ramsay J.P."/>
            <person name="Murphy R.J.T."/>
            <person name="Kaksonen A.H."/>
            <person name="Boxall N.J."/>
            <person name="Watkin E.L.J."/>
        </authorList>
    </citation>
    <scope>NUCLEOTIDE SEQUENCE [LARGE SCALE GENOMIC DNA]</scope>
    <source>
        <strain evidence="9 10">V8</strain>
    </source>
</reference>
<keyword evidence="10" id="KW-1185">Reference proteome</keyword>
<evidence type="ECO:0000256" key="5">
    <source>
        <dbReference type="ARBA" id="ARBA00022989"/>
    </source>
</evidence>
<comment type="similarity">
    <text evidence="2 7">Belongs to the complex I subunit 3 family.</text>
</comment>
<comment type="subcellular location">
    <subcellularLocation>
        <location evidence="7">Cell membrane</location>
        <topology evidence="7">Multi-pass membrane protein</topology>
    </subcellularLocation>
    <subcellularLocation>
        <location evidence="1">Membrane</location>
    </subcellularLocation>
</comment>
<comment type="catalytic activity">
    <reaction evidence="7">
        <text>a quinone + NADH + 5 H(+)(in) = a quinol + NAD(+) + 4 H(+)(out)</text>
        <dbReference type="Rhea" id="RHEA:57888"/>
        <dbReference type="ChEBI" id="CHEBI:15378"/>
        <dbReference type="ChEBI" id="CHEBI:24646"/>
        <dbReference type="ChEBI" id="CHEBI:57540"/>
        <dbReference type="ChEBI" id="CHEBI:57945"/>
        <dbReference type="ChEBI" id="CHEBI:132124"/>
    </reaction>
</comment>
<dbReference type="GO" id="GO:0048038">
    <property type="term" value="F:quinone binding"/>
    <property type="evidence" value="ECO:0007669"/>
    <property type="project" value="UniProtKB-KW"/>
</dbReference>
<dbReference type="PANTHER" id="PTHR11058:SF9">
    <property type="entry name" value="NADH-UBIQUINONE OXIDOREDUCTASE CHAIN 3"/>
    <property type="match status" value="1"/>
</dbReference>
<dbReference type="RefSeq" id="WP_076837923.1">
    <property type="nucleotide sequence ID" value="NZ_CP019434.1"/>
</dbReference>
<dbReference type="Gene3D" id="1.20.58.1610">
    <property type="entry name" value="NADH:ubiquinone/plastoquinone oxidoreductase, chain 3"/>
    <property type="match status" value="1"/>
</dbReference>
<dbReference type="InterPro" id="IPR000440">
    <property type="entry name" value="NADH_UbQ/plastoQ_OxRdtase_su3"/>
</dbReference>
<feature type="transmembrane region" description="Helical" evidence="8">
    <location>
        <begin position="6"/>
        <end position="27"/>
    </location>
</feature>
<keyword evidence="7" id="KW-0874">Quinone</keyword>
<evidence type="ECO:0000256" key="1">
    <source>
        <dbReference type="ARBA" id="ARBA00004370"/>
    </source>
</evidence>
<dbReference type="PANTHER" id="PTHR11058">
    <property type="entry name" value="NADH-UBIQUINONE OXIDOREDUCTASE CHAIN 3"/>
    <property type="match status" value="1"/>
</dbReference>
<sequence length="118" mass="13234">MSYLTTGVIVWLFALVVLGVIVLTLVLNRLLGGYRADAEKETPFESGIPPTGDARVPFPMRYYLVAVSFLIFELEAAFLFAWAVDYWRSPPLATWGALAFIFILLLGLIYEWRKGGLS</sequence>
<evidence type="ECO:0000256" key="8">
    <source>
        <dbReference type="SAM" id="Phobius"/>
    </source>
</evidence>
<dbReference type="STRING" id="1765967.BW247_15275"/>
<evidence type="ECO:0000256" key="7">
    <source>
        <dbReference type="RuleBase" id="RU003639"/>
    </source>
</evidence>
<evidence type="ECO:0000256" key="3">
    <source>
        <dbReference type="ARBA" id="ARBA00022448"/>
    </source>
</evidence>
<dbReference type="KEGG" id="afy:BW247_15275"/>